<evidence type="ECO:0000313" key="6">
    <source>
        <dbReference type="EMBL" id="KAJ2928568.1"/>
    </source>
</evidence>
<dbReference type="PROSITE" id="PS51194">
    <property type="entry name" value="HELICASE_CTER"/>
    <property type="match status" value="1"/>
</dbReference>
<keyword evidence="3" id="KW-0067">ATP-binding</keyword>
<dbReference type="InterPro" id="IPR050628">
    <property type="entry name" value="SNF2_RAD54_helicase_TF"/>
</dbReference>
<evidence type="ECO:0000256" key="1">
    <source>
        <dbReference type="ARBA" id="ARBA00022741"/>
    </source>
</evidence>
<reference evidence="6" key="1">
    <citation type="submission" date="2022-06" db="EMBL/GenBank/DDBJ databases">
        <title>Genome Sequence of Candolleomyces eurysporus.</title>
        <authorList>
            <person name="Buettner E."/>
        </authorList>
    </citation>
    <scope>NUCLEOTIDE SEQUENCE</scope>
    <source>
        <strain evidence="6">VTCC 930004</strain>
    </source>
</reference>
<dbReference type="PANTHER" id="PTHR45626:SF16">
    <property type="entry name" value="ATP-DEPENDENT HELICASE ULS1"/>
    <property type="match status" value="1"/>
</dbReference>
<evidence type="ECO:0000256" key="2">
    <source>
        <dbReference type="ARBA" id="ARBA00022801"/>
    </source>
</evidence>
<feature type="region of interest" description="Disordered" evidence="4">
    <location>
        <begin position="271"/>
        <end position="295"/>
    </location>
</feature>
<dbReference type="InterPro" id="IPR027417">
    <property type="entry name" value="P-loop_NTPase"/>
</dbReference>
<dbReference type="GO" id="GO:0016787">
    <property type="term" value="F:hydrolase activity"/>
    <property type="evidence" value="ECO:0007669"/>
    <property type="project" value="UniProtKB-KW"/>
</dbReference>
<feature type="compositionally biased region" description="Polar residues" evidence="4">
    <location>
        <begin position="817"/>
        <end position="834"/>
    </location>
</feature>
<dbReference type="InterPro" id="IPR000330">
    <property type="entry name" value="SNF2_N"/>
</dbReference>
<sequence length="1056" mass="117322">MLGIGSLLHMEPNRRTTIALGLQRPVALIPPAKTPPNSKLGAKRTSVPSSLKHGGPKSPLTPPRSTNRKSATYGSTRAFANKNKAAAVQPAPPNTMATGKSKNEAIYIPSDPESDEEENGDSVIFLGARGFEGLDVSNFVQGTTKKVASGKSKNEAIYIPNDSESDDEESDDSIVFLGARTFQVMEVSRLVQGTTNRAATGKSKHEAICIPSDSEPDEEEDDDSVVEYIPQETPSRLPRRAPRSGSRPVTQMLVPPFDLVRISLIKEKSSRALKSPSPFARGSEPLTPQQTEKNPVANANATCISRSLNVLVSSGPLTPAQTPAGKGKRICNSRSEEEEEEIILLPSPPPSNPMSRNRRIAQQTAISPFQPAAPQTPPRAAAASATLGSARPPANVNPQHLPSPFCQHPSSVPQHVDRMERDAPSNAEPENPNQDEQNADLNETEPITNPRFPESEISSHLTRLWKSLVLERLPWCLDTPEGRLCKLPNGDHLTWFQTRDFVKILWGQVGRHYLRMTGHGAYADAMVQGNLLHYEMGLGKTHVAVAVLIYSRRFRIEINKQLGLNIPLKPDLIIAPRSTHSHWADHINRLSGQELTVEILQGGEKPVFSNADVIVRDFAITTIDTARNHYSRLLACLHTFQDRAKVDERLARLGWDGVIKHSNELKEQAFLAIQPFNSMTIDECQVIPNCRTQSGRTVLSLNTDNVLELSGTPAQGSLDDLQIHFTLMAIHASRRKDFSELERKHWDLDSDSLECDPRTVNPKDVLDFVDAQRFPYTHQECIITRKAICPVTGKALIPITQLHEYVVKTQRNHDQTSRTGQESVTVRRQRQSTPQPAIARNALLGNSNTGDVPFLRLPSDATIRGEVEQEGQSHEGERQCLAHIYEGIPGTSKFKAVYTILEQIPHGEKTLIFSMFPSHLDRLRSFLARSKIKYVQYDGRMSLKERDDALNTIANDGECRVMLISLKVGGIGLNITACNHIIIFDPRWNLYVEKQAIARAYRRGQTRDVHVYRIICPKTKEDGMLEAKEEKKIAIDAFIDKCALMTHIQDLSQRLN</sequence>
<feature type="region of interest" description="Disordered" evidence="4">
    <location>
        <begin position="196"/>
        <end position="250"/>
    </location>
</feature>
<dbReference type="InterPro" id="IPR038718">
    <property type="entry name" value="SNF2-like_sf"/>
</dbReference>
<protein>
    <recommendedName>
        <fullName evidence="5">Helicase C-terminal domain-containing protein</fullName>
    </recommendedName>
</protein>
<keyword evidence="7" id="KW-1185">Reference proteome</keyword>
<feature type="region of interest" description="Disordered" evidence="4">
    <location>
        <begin position="28"/>
        <end position="77"/>
    </location>
</feature>
<dbReference type="SMART" id="SM00490">
    <property type="entry name" value="HELICc"/>
    <property type="match status" value="1"/>
</dbReference>
<dbReference type="Proteomes" id="UP001140091">
    <property type="component" value="Unassembled WGS sequence"/>
</dbReference>
<accession>A0A9W8MGW2</accession>
<feature type="non-terminal residue" evidence="6">
    <location>
        <position position="1056"/>
    </location>
</feature>
<feature type="domain" description="Helicase C-terminal" evidence="5">
    <location>
        <begin position="893"/>
        <end position="1052"/>
    </location>
</feature>
<proteinExistence type="predicted"/>
<feature type="region of interest" description="Disordered" evidence="4">
    <location>
        <begin position="314"/>
        <end position="356"/>
    </location>
</feature>
<dbReference type="OrthoDB" id="448448at2759"/>
<name>A0A9W8MGW2_9AGAR</name>
<organism evidence="6 7">
    <name type="scientific">Candolleomyces eurysporus</name>
    <dbReference type="NCBI Taxonomy" id="2828524"/>
    <lineage>
        <taxon>Eukaryota</taxon>
        <taxon>Fungi</taxon>
        <taxon>Dikarya</taxon>
        <taxon>Basidiomycota</taxon>
        <taxon>Agaricomycotina</taxon>
        <taxon>Agaricomycetes</taxon>
        <taxon>Agaricomycetidae</taxon>
        <taxon>Agaricales</taxon>
        <taxon>Agaricineae</taxon>
        <taxon>Psathyrellaceae</taxon>
        <taxon>Candolleomyces</taxon>
    </lineage>
</organism>
<feature type="compositionally biased region" description="Low complexity" evidence="4">
    <location>
        <begin position="369"/>
        <end position="392"/>
    </location>
</feature>
<feature type="compositionally biased region" description="Polar residues" evidence="4">
    <location>
        <begin position="431"/>
        <end position="447"/>
    </location>
</feature>
<dbReference type="AlphaFoldDB" id="A0A9W8MGW2"/>
<evidence type="ECO:0000259" key="5">
    <source>
        <dbReference type="PROSITE" id="PS51194"/>
    </source>
</evidence>
<dbReference type="GO" id="GO:0005524">
    <property type="term" value="F:ATP binding"/>
    <property type="evidence" value="ECO:0007669"/>
    <property type="project" value="UniProtKB-KW"/>
</dbReference>
<dbReference type="Pfam" id="PF00271">
    <property type="entry name" value="Helicase_C"/>
    <property type="match status" value="1"/>
</dbReference>
<dbReference type="Gene3D" id="3.40.50.300">
    <property type="entry name" value="P-loop containing nucleotide triphosphate hydrolases"/>
    <property type="match status" value="1"/>
</dbReference>
<comment type="caution">
    <text evidence="6">The sequence shown here is derived from an EMBL/GenBank/DDBJ whole genome shotgun (WGS) entry which is preliminary data.</text>
</comment>
<feature type="region of interest" description="Disordered" evidence="4">
    <location>
        <begin position="369"/>
        <end position="453"/>
    </location>
</feature>
<dbReference type="EMBL" id="JANBPK010000922">
    <property type="protein sequence ID" value="KAJ2928568.1"/>
    <property type="molecule type" value="Genomic_DNA"/>
</dbReference>
<dbReference type="InterPro" id="IPR049730">
    <property type="entry name" value="SNF2/RAD54-like_C"/>
</dbReference>
<feature type="compositionally biased region" description="Acidic residues" evidence="4">
    <location>
        <begin position="214"/>
        <end position="225"/>
    </location>
</feature>
<dbReference type="CDD" id="cd18793">
    <property type="entry name" value="SF2_C_SNF"/>
    <property type="match status" value="1"/>
</dbReference>
<feature type="region of interest" description="Disordered" evidence="4">
    <location>
        <begin position="810"/>
        <end position="834"/>
    </location>
</feature>
<gene>
    <name evidence="6" type="ORF">H1R20_g8517</name>
</gene>
<dbReference type="Gene3D" id="3.40.50.10810">
    <property type="entry name" value="Tandem AAA-ATPase domain"/>
    <property type="match status" value="1"/>
</dbReference>
<keyword evidence="2" id="KW-0378">Hydrolase</keyword>
<evidence type="ECO:0000256" key="3">
    <source>
        <dbReference type="ARBA" id="ARBA00022840"/>
    </source>
</evidence>
<evidence type="ECO:0000313" key="7">
    <source>
        <dbReference type="Proteomes" id="UP001140091"/>
    </source>
</evidence>
<keyword evidence="1" id="KW-0547">Nucleotide-binding</keyword>
<feature type="compositionally biased region" description="Polar residues" evidence="4">
    <location>
        <begin position="286"/>
        <end position="295"/>
    </location>
</feature>
<dbReference type="PANTHER" id="PTHR45626">
    <property type="entry name" value="TRANSCRIPTION TERMINATION FACTOR 2-RELATED"/>
    <property type="match status" value="1"/>
</dbReference>
<dbReference type="Pfam" id="PF00176">
    <property type="entry name" value="SNF2-rel_dom"/>
    <property type="match status" value="1"/>
</dbReference>
<dbReference type="GO" id="GO:0008094">
    <property type="term" value="F:ATP-dependent activity, acting on DNA"/>
    <property type="evidence" value="ECO:0007669"/>
    <property type="project" value="TreeGrafter"/>
</dbReference>
<evidence type="ECO:0000256" key="4">
    <source>
        <dbReference type="SAM" id="MobiDB-lite"/>
    </source>
</evidence>
<feature type="compositionally biased region" description="Polar residues" evidence="4">
    <location>
        <begin position="63"/>
        <end position="75"/>
    </location>
</feature>
<dbReference type="InterPro" id="IPR001650">
    <property type="entry name" value="Helicase_C-like"/>
</dbReference>
<dbReference type="SUPFAM" id="SSF52540">
    <property type="entry name" value="P-loop containing nucleoside triphosphate hydrolases"/>
    <property type="match status" value="2"/>
</dbReference>
<dbReference type="GO" id="GO:0006281">
    <property type="term" value="P:DNA repair"/>
    <property type="evidence" value="ECO:0007669"/>
    <property type="project" value="TreeGrafter"/>
</dbReference>
<dbReference type="GO" id="GO:0005634">
    <property type="term" value="C:nucleus"/>
    <property type="evidence" value="ECO:0007669"/>
    <property type="project" value="TreeGrafter"/>
</dbReference>